<dbReference type="EMBL" id="CP002801">
    <property type="protein sequence ID" value="AEH08861.1"/>
    <property type="molecule type" value="Genomic_DNA"/>
</dbReference>
<sequence length="202" mass="22562">MPAFLSARPPRDPAEEKKIRQLAGARHAPADWILRARIITASWAGQRTIQIATELECHPKTVRRWLHRFNTDGLDGLADRPIPGRPRRLSQTERSQIIALARSIPPGRPERTPGGALVAADTDGCAQWTLDTLAETARVQGIAVGRSQVRRILRAERVRWRRTRSWATSTDPQFAPKERRSSSSTPSRPTTRRSSAPTSSAR</sequence>
<reference evidence="2 3" key="1">
    <citation type="submission" date="2011-05" db="EMBL/GenBank/DDBJ databases">
        <title>Complete sequence of chromosome of Frankia symbiont of Datisca glomerata.</title>
        <authorList>
            <consortium name="US DOE Joint Genome Institute"/>
            <person name="Lucas S."/>
            <person name="Han J."/>
            <person name="Lapidus A."/>
            <person name="Cheng J.-F."/>
            <person name="Goodwin L."/>
            <person name="Pitluck S."/>
            <person name="Peters L."/>
            <person name="Mikhailova N."/>
            <person name="Chertkov O."/>
            <person name="Teshima H."/>
            <person name="Han C."/>
            <person name="Tapia R."/>
            <person name="Land M."/>
            <person name="Hauser L."/>
            <person name="Kyrpides N."/>
            <person name="Ivanova N."/>
            <person name="Pagani I."/>
            <person name="Berry A."/>
            <person name="Pawlowski K."/>
            <person name="Persson T."/>
            <person name="Vanden Heuvel B."/>
            <person name="Benson D."/>
            <person name="Woyke T."/>
        </authorList>
    </citation>
    <scope>NUCLEOTIDE SEQUENCE [LARGE SCALE GENOMIC DNA]</scope>
    <source>
        <strain evidence="3">4085684</strain>
    </source>
</reference>
<gene>
    <name evidence="2" type="ordered locus">FsymDg_1390</name>
</gene>
<dbReference type="eggNOG" id="COG3415">
    <property type="taxonomic scope" value="Bacteria"/>
</dbReference>
<evidence type="ECO:0000313" key="2">
    <source>
        <dbReference type="EMBL" id="AEH08861.1"/>
    </source>
</evidence>
<evidence type="ECO:0000256" key="1">
    <source>
        <dbReference type="SAM" id="MobiDB-lite"/>
    </source>
</evidence>
<dbReference type="SUPFAM" id="SSF46689">
    <property type="entry name" value="Homeodomain-like"/>
    <property type="match status" value="1"/>
</dbReference>
<dbReference type="Pfam" id="PF13565">
    <property type="entry name" value="HTH_32"/>
    <property type="match status" value="1"/>
</dbReference>
<name>F8B1Z2_9ACTN</name>
<feature type="compositionally biased region" description="Low complexity" evidence="1">
    <location>
        <begin position="182"/>
        <end position="202"/>
    </location>
</feature>
<dbReference type="AlphaFoldDB" id="F8B1Z2"/>
<dbReference type="HOGENOM" id="CLU_041125_3_1_11"/>
<dbReference type="KEGG" id="fsy:FsymDg_1390"/>
<dbReference type="InterPro" id="IPR009057">
    <property type="entry name" value="Homeodomain-like_sf"/>
</dbReference>
<feature type="region of interest" description="Disordered" evidence="1">
    <location>
        <begin position="164"/>
        <end position="202"/>
    </location>
</feature>
<organism evidence="2 3">
    <name type="scientific">Candidatus Protofrankia datiscae</name>
    <dbReference type="NCBI Taxonomy" id="2716812"/>
    <lineage>
        <taxon>Bacteria</taxon>
        <taxon>Bacillati</taxon>
        <taxon>Actinomycetota</taxon>
        <taxon>Actinomycetes</taxon>
        <taxon>Frankiales</taxon>
        <taxon>Frankiaceae</taxon>
        <taxon>Protofrankia</taxon>
    </lineage>
</organism>
<proteinExistence type="predicted"/>
<evidence type="ECO:0000313" key="3">
    <source>
        <dbReference type="Proteomes" id="UP000001549"/>
    </source>
</evidence>
<keyword evidence="3" id="KW-1185">Reference proteome</keyword>
<accession>F8B1Z2</accession>
<evidence type="ECO:0008006" key="4">
    <source>
        <dbReference type="Google" id="ProtNLM"/>
    </source>
</evidence>
<dbReference type="RefSeq" id="WP_013872829.1">
    <property type="nucleotide sequence ID" value="NC_015656.1"/>
</dbReference>
<dbReference type="Proteomes" id="UP000001549">
    <property type="component" value="Chromosome"/>
</dbReference>
<protein>
    <recommendedName>
        <fullName evidence="4">Transposase</fullName>
    </recommendedName>
</protein>